<protein>
    <submittedName>
        <fullName evidence="1">Uncharacterized protein</fullName>
    </submittedName>
</protein>
<evidence type="ECO:0000313" key="2">
    <source>
        <dbReference type="Proteomes" id="UP000256964"/>
    </source>
</evidence>
<dbReference type="EMBL" id="KZ857407">
    <property type="protein sequence ID" value="RDX49157.1"/>
    <property type="molecule type" value="Genomic_DNA"/>
</dbReference>
<evidence type="ECO:0000313" key="1">
    <source>
        <dbReference type="EMBL" id="RDX49157.1"/>
    </source>
</evidence>
<accession>A0A371D9F8</accession>
<proteinExistence type="predicted"/>
<dbReference type="AlphaFoldDB" id="A0A371D9F8"/>
<dbReference type="Proteomes" id="UP000256964">
    <property type="component" value="Unassembled WGS sequence"/>
</dbReference>
<keyword evidence="2" id="KW-1185">Reference proteome</keyword>
<reference evidence="1 2" key="1">
    <citation type="journal article" date="2018" name="Biotechnol. Biofuels">
        <title>Integrative visual omics of the white-rot fungus Polyporus brumalis exposes the biotechnological potential of its oxidative enzymes for delignifying raw plant biomass.</title>
        <authorList>
            <person name="Miyauchi S."/>
            <person name="Rancon A."/>
            <person name="Drula E."/>
            <person name="Hage H."/>
            <person name="Chaduli D."/>
            <person name="Favel A."/>
            <person name="Grisel S."/>
            <person name="Henrissat B."/>
            <person name="Herpoel-Gimbert I."/>
            <person name="Ruiz-Duenas F.J."/>
            <person name="Chevret D."/>
            <person name="Hainaut M."/>
            <person name="Lin J."/>
            <person name="Wang M."/>
            <person name="Pangilinan J."/>
            <person name="Lipzen A."/>
            <person name="Lesage-Meessen L."/>
            <person name="Navarro D."/>
            <person name="Riley R."/>
            <person name="Grigoriev I.V."/>
            <person name="Zhou S."/>
            <person name="Raouche S."/>
            <person name="Rosso M.N."/>
        </authorList>
    </citation>
    <scope>NUCLEOTIDE SEQUENCE [LARGE SCALE GENOMIC DNA]</scope>
    <source>
        <strain evidence="1 2">BRFM 1820</strain>
    </source>
</reference>
<gene>
    <name evidence="1" type="ORF">OH76DRAFT_559966</name>
</gene>
<organism evidence="1 2">
    <name type="scientific">Lentinus brumalis</name>
    <dbReference type="NCBI Taxonomy" id="2498619"/>
    <lineage>
        <taxon>Eukaryota</taxon>
        <taxon>Fungi</taxon>
        <taxon>Dikarya</taxon>
        <taxon>Basidiomycota</taxon>
        <taxon>Agaricomycotina</taxon>
        <taxon>Agaricomycetes</taxon>
        <taxon>Polyporales</taxon>
        <taxon>Polyporaceae</taxon>
        <taxon>Lentinus</taxon>
    </lineage>
</organism>
<name>A0A371D9F8_9APHY</name>
<sequence>MRGQRQTPVSSASDANLLSCYTSLSRSGDRRIGDGVLLSLQLDILGITASCGLVVSQLRGEMPVSNVRGLESDENEHTSRLETQARVWDWPRWAYYCSIVRTFRATCSILPGERMTDFIGRKWPREVELPGLYFRKQLPPNLYSGESQDTSEERGGWVVAAHDARYIAEGGKIARTGCNWDAAR</sequence>